<dbReference type="GO" id="GO:0009897">
    <property type="term" value="C:external side of plasma membrane"/>
    <property type="evidence" value="ECO:0007669"/>
    <property type="project" value="TreeGrafter"/>
</dbReference>
<evidence type="ECO:0000313" key="4">
    <source>
        <dbReference type="EMBL" id="KAK3514030.1"/>
    </source>
</evidence>
<dbReference type="PANTHER" id="PTHR16675:SF237">
    <property type="entry name" value="MHC CLASS I ANTIGEN TRANSCRIPT VARIANT 1-RELATED"/>
    <property type="match status" value="1"/>
</dbReference>
<accession>A0AAE0Q5Z3</accession>
<dbReference type="Gene3D" id="3.30.500.10">
    <property type="entry name" value="MHC class I-like antigen recognition-like"/>
    <property type="match status" value="1"/>
</dbReference>
<dbReference type="InterPro" id="IPR050208">
    <property type="entry name" value="MHC_class-I_related"/>
</dbReference>
<protein>
    <recommendedName>
        <fullName evidence="3">MHC class I-like antigen recognition-like domain-containing protein</fullName>
    </recommendedName>
</protein>
<dbReference type="InterPro" id="IPR037055">
    <property type="entry name" value="MHC_I-like_Ag-recog_sf"/>
</dbReference>
<evidence type="ECO:0000256" key="2">
    <source>
        <dbReference type="SAM" id="SignalP"/>
    </source>
</evidence>
<feature type="chain" id="PRO_5042037326" description="MHC class I-like antigen recognition-like domain-containing protein" evidence="2">
    <location>
        <begin position="24"/>
        <end position="138"/>
    </location>
</feature>
<gene>
    <name evidence="4" type="ORF">QTP70_001802</name>
</gene>
<dbReference type="PANTHER" id="PTHR16675">
    <property type="entry name" value="MHC CLASS I-RELATED"/>
    <property type="match status" value="1"/>
</dbReference>
<reference evidence="4" key="1">
    <citation type="submission" date="2023-06" db="EMBL/GenBank/DDBJ databases">
        <title>Male Hemibagrus guttatus genome.</title>
        <authorList>
            <person name="Bian C."/>
        </authorList>
    </citation>
    <scope>NUCLEOTIDE SEQUENCE</scope>
    <source>
        <strain evidence="4">Male_cb2023</strain>
        <tissue evidence="4">Muscle</tissue>
    </source>
</reference>
<dbReference type="Pfam" id="PF00129">
    <property type="entry name" value="MHC_I"/>
    <property type="match status" value="1"/>
</dbReference>
<evidence type="ECO:0000313" key="5">
    <source>
        <dbReference type="Proteomes" id="UP001274896"/>
    </source>
</evidence>
<evidence type="ECO:0000256" key="1">
    <source>
        <dbReference type="ARBA" id="ARBA00023180"/>
    </source>
</evidence>
<proteinExistence type="predicted"/>
<sequence>MEHSSVLPRVLVFLVMAFPQVSAVTHSLQYFYTGVTPGINFPEFTAVGQVDGGQFVYYDSNIRGMIGKTEWIQKISVEDPDYWNSETQNLQNSQEIFKDNVATAIFFFFFRLFPSGVATANHLSPPIPIFCILNPCTH</sequence>
<keyword evidence="2" id="KW-0732">Signal</keyword>
<feature type="domain" description="MHC class I-like antigen recognition-like" evidence="3">
    <location>
        <begin position="25"/>
        <end position="104"/>
    </location>
</feature>
<dbReference type="GO" id="GO:0006955">
    <property type="term" value="P:immune response"/>
    <property type="evidence" value="ECO:0007669"/>
    <property type="project" value="TreeGrafter"/>
</dbReference>
<evidence type="ECO:0000259" key="3">
    <source>
        <dbReference type="Pfam" id="PF00129"/>
    </source>
</evidence>
<dbReference type="InterPro" id="IPR011161">
    <property type="entry name" value="MHC_I-like_Ag-recog"/>
</dbReference>
<dbReference type="Proteomes" id="UP001274896">
    <property type="component" value="Unassembled WGS sequence"/>
</dbReference>
<organism evidence="4 5">
    <name type="scientific">Hemibagrus guttatus</name>
    <dbReference type="NCBI Taxonomy" id="175788"/>
    <lineage>
        <taxon>Eukaryota</taxon>
        <taxon>Metazoa</taxon>
        <taxon>Chordata</taxon>
        <taxon>Craniata</taxon>
        <taxon>Vertebrata</taxon>
        <taxon>Euteleostomi</taxon>
        <taxon>Actinopterygii</taxon>
        <taxon>Neopterygii</taxon>
        <taxon>Teleostei</taxon>
        <taxon>Ostariophysi</taxon>
        <taxon>Siluriformes</taxon>
        <taxon>Bagridae</taxon>
        <taxon>Hemibagrus</taxon>
    </lineage>
</organism>
<feature type="signal peptide" evidence="2">
    <location>
        <begin position="1"/>
        <end position="23"/>
    </location>
</feature>
<dbReference type="AlphaFoldDB" id="A0AAE0Q5Z3"/>
<dbReference type="GO" id="GO:0005615">
    <property type="term" value="C:extracellular space"/>
    <property type="evidence" value="ECO:0007669"/>
    <property type="project" value="TreeGrafter"/>
</dbReference>
<dbReference type="EMBL" id="JAUCMX010000021">
    <property type="protein sequence ID" value="KAK3514030.1"/>
    <property type="molecule type" value="Genomic_DNA"/>
</dbReference>
<name>A0AAE0Q5Z3_9TELE</name>
<dbReference type="SUPFAM" id="SSF54452">
    <property type="entry name" value="MHC antigen-recognition domain"/>
    <property type="match status" value="1"/>
</dbReference>
<dbReference type="InterPro" id="IPR011162">
    <property type="entry name" value="MHC_I/II-like_Ag-recog"/>
</dbReference>
<comment type="caution">
    <text evidence="4">The sequence shown here is derived from an EMBL/GenBank/DDBJ whole genome shotgun (WGS) entry which is preliminary data.</text>
</comment>
<keyword evidence="5" id="KW-1185">Reference proteome</keyword>
<keyword evidence="1" id="KW-0325">Glycoprotein</keyword>